<feature type="domain" description="MobA-like NTP transferase" evidence="17">
    <location>
        <begin position="10"/>
        <end position="131"/>
    </location>
</feature>
<dbReference type="AlphaFoldDB" id="A0A1F4UA86"/>
<protein>
    <recommendedName>
        <fullName evidence="17">MobA-like NTP transferase domain-containing protein</fullName>
    </recommendedName>
</protein>
<comment type="caution">
    <text evidence="18">The sequence shown here is derived from an EMBL/GenBank/DDBJ whole genome shotgun (WGS) entry which is preliminary data.</text>
</comment>
<gene>
    <name evidence="18" type="ORF">A2Y85_05160</name>
</gene>
<evidence type="ECO:0000256" key="8">
    <source>
        <dbReference type="ARBA" id="ARBA00022842"/>
    </source>
</evidence>
<reference evidence="18 19" key="1">
    <citation type="journal article" date="2016" name="Nat. Commun.">
        <title>Thousands of microbial genomes shed light on interconnected biogeochemical processes in an aquifer system.</title>
        <authorList>
            <person name="Anantharaman K."/>
            <person name="Brown C.T."/>
            <person name="Hug L.A."/>
            <person name="Sharon I."/>
            <person name="Castelle C.J."/>
            <person name="Probst A.J."/>
            <person name="Thomas B.C."/>
            <person name="Singh A."/>
            <person name="Wilkins M.J."/>
            <person name="Karaoz U."/>
            <person name="Brodie E.L."/>
            <person name="Williams K.H."/>
            <person name="Hubbard S.S."/>
            <person name="Banfield J.F."/>
        </authorList>
    </citation>
    <scope>NUCLEOTIDE SEQUENCE [LARGE SCALE GENOMIC DNA]</scope>
</reference>
<dbReference type="InterPro" id="IPR050065">
    <property type="entry name" value="GlmU-like"/>
</dbReference>
<organism evidence="18 19">
    <name type="scientific">candidate division WOR-3 bacterium RBG_13_43_14</name>
    <dbReference type="NCBI Taxonomy" id="1802590"/>
    <lineage>
        <taxon>Bacteria</taxon>
        <taxon>Bacteria division WOR-3</taxon>
    </lineage>
</organism>
<dbReference type="GO" id="GO:0019134">
    <property type="term" value="F:glucosamine-1-phosphate N-acetyltransferase activity"/>
    <property type="evidence" value="ECO:0007669"/>
    <property type="project" value="UniProtKB-EC"/>
</dbReference>
<dbReference type="GO" id="GO:0071555">
    <property type="term" value="P:cell wall organization"/>
    <property type="evidence" value="ECO:0007669"/>
    <property type="project" value="UniProtKB-KW"/>
</dbReference>
<evidence type="ECO:0000256" key="4">
    <source>
        <dbReference type="ARBA" id="ARBA00022490"/>
    </source>
</evidence>
<keyword evidence="10" id="KW-0573">Peptidoglycan synthesis</keyword>
<dbReference type="Pfam" id="PF12804">
    <property type="entry name" value="NTP_transf_3"/>
    <property type="match status" value="1"/>
</dbReference>
<dbReference type="SUPFAM" id="SSF53448">
    <property type="entry name" value="Nucleotide-diphospho-sugar transferases"/>
    <property type="match status" value="1"/>
</dbReference>
<keyword evidence="7" id="KW-0479">Metal-binding</keyword>
<dbReference type="Gene3D" id="3.90.550.10">
    <property type="entry name" value="Spore Coat Polysaccharide Biosynthesis Protein SpsA, Chain A"/>
    <property type="match status" value="1"/>
</dbReference>
<keyword evidence="13" id="KW-0961">Cell wall biogenesis/degradation</keyword>
<evidence type="ECO:0000256" key="6">
    <source>
        <dbReference type="ARBA" id="ARBA00022695"/>
    </source>
</evidence>
<name>A0A1F4UA86_UNCW3</name>
<dbReference type="GO" id="GO:0008360">
    <property type="term" value="P:regulation of cell shape"/>
    <property type="evidence" value="ECO:0007669"/>
    <property type="project" value="UniProtKB-KW"/>
</dbReference>
<keyword evidence="4" id="KW-0963">Cytoplasm</keyword>
<evidence type="ECO:0000256" key="11">
    <source>
        <dbReference type="ARBA" id="ARBA00023268"/>
    </source>
</evidence>
<dbReference type="PANTHER" id="PTHR43584:SF3">
    <property type="entry name" value="BIFUNCTIONAL PROTEIN GLMU"/>
    <property type="match status" value="1"/>
</dbReference>
<dbReference type="InterPro" id="IPR025877">
    <property type="entry name" value="MobA-like_NTP_Trfase"/>
</dbReference>
<dbReference type="Gene3D" id="2.160.10.10">
    <property type="entry name" value="Hexapeptide repeat proteins"/>
    <property type="match status" value="1"/>
</dbReference>
<evidence type="ECO:0000256" key="16">
    <source>
        <dbReference type="ARBA" id="ARBA00049628"/>
    </source>
</evidence>
<evidence type="ECO:0000256" key="13">
    <source>
        <dbReference type="ARBA" id="ARBA00023316"/>
    </source>
</evidence>
<accession>A0A1F4UA86</accession>
<evidence type="ECO:0000256" key="15">
    <source>
        <dbReference type="ARBA" id="ARBA00048493"/>
    </source>
</evidence>
<comment type="function">
    <text evidence="16">Catalyzes the last two sequential reactions in the de novo biosynthetic pathway for UDP-N-acetylglucosamine (UDP-GlcNAc). The C-terminal domain catalyzes the transfer of acetyl group from acetyl coenzyme A to glucosamine-1-phosphate (GlcN-1-P) to produce N-acetylglucosamine-1-phosphate (GlcNAc-1-P), which is converted into UDP-GlcNAc by the transfer of uridine 5-monophosphate (from uridine 5-triphosphate), a reaction catalyzed by the N-terminal domain.</text>
</comment>
<dbReference type="PANTHER" id="PTHR43584">
    <property type="entry name" value="NUCLEOTIDYL TRANSFERASE"/>
    <property type="match status" value="1"/>
</dbReference>
<evidence type="ECO:0000256" key="1">
    <source>
        <dbReference type="ARBA" id="ARBA00001946"/>
    </source>
</evidence>
<comment type="catalytic activity">
    <reaction evidence="14">
        <text>alpha-D-glucosamine 1-phosphate + acetyl-CoA = N-acetyl-alpha-D-glucosamine 1-phosphate + CoA + H(+)</text>
        <dbReference type="Rhea" id="RHEA:13725"/>
        <dbReference type="ChEBI" id="CHEBI:15378"/>
        <dbReference type="ChEBI" id="CHEBI:57287"/>
        <dbReference type="ChEBI" id="CHEBI:57288"/>
        <dbReference type="ChEBI" id="CHEBI:57776"/>
        <dbReference type="ChEBI" id="CHEBI:58516"/>
        <dbReference type="EC" id="2.3.1.157"/>
    </reaction>
</comment>
<comment type="catalytic activity">
    <reaction evidence="15">
        <text>N-acetyl-alpha-D-glucosamine 1-phosphate + UTP + H(+) = UDP-N-acetyl-alpha-D-glucosamine + diphosphate</text>
        <dbReference type="Rhea" id="RHEA:13509"/>
        <dbReference type="ChEBI" id="CHEBI:15378"/>
        <dbReference type="ChEBI" id="CHEBI:33019"/>
        <dbReference type="ChEBI" id="CHEBI:46398"/>
        <dbReference type="ChEBI" id="CHEBI:57705"/>
        <dbReference type="ChEBI" id="CHEBI:57776"/>
        <dbReference type="EC" id="2.7.7.23"/>
    </reaction>
</comment>
<evidence type="ECO:0000256" key="2">
    <source>
        <dbReference type="ARBA" id="ARBA00007707"/>
    </source>
</evidence>
<comment type="similarity">
    <text evidence="3">In the N-terminal section; belongs to the N-acetylglucosamine-1-phosphate uridyltransferase family.</text>
</comment>
<keyword evidence="11" id="KW-0511">Multifunctional enzyme</keyword>
<evidence type="ECO:0000256" key="14">
    <source>
        <dbReference type="ARBA" id="ARBA00048247"/>
    </source>
</evidence>
<dbReference type="GO" id="GO:0009252">
    <property type="term" value="P:peptidoglycan biosynthetic process"/>
    <property type="evidence" value="ECO:0007669"/>
    <property type="project" value="UniProtKB-KW"/>
</dbReference>
<dbReference type="EMBL" id="MEUM01000118">
    <property type="protein sequence ID" value="OGC41193.1"/>
    <property type="molecule type" value="Genomic_DNA"/>
</dbReference>
<dbReference type="InterPro" id="IPR011004">
    <property type="entry name" value="Trimer_LpxA-like_sf"/>
</dbReference>
<dbReference type="GO" id="GO:0003977">
    <property type="term" value="F:UDP-N-acetylglucosamine diphosphorylase activity"/>
    <property type="evidence" value="ECO:0007669"/>
    <property type="project" value="UniProtKB-EC"/>
</dbReference>
<evidence type="ECO:0000256" key="12">
    <source>
        <dbReference type="ARBA" id="ARBA00023315"/>
    </source>
</evidence>
<evidence type="ECO:0000259" key="17">
    <source>
        <dbReference type="Pfam" id="PF12804"/>
    </source>
</evidence>
<keyword evidence="6" id="KW-0548">Nucleotidyltransferase</keyword>
<evidence type="ECO:0000313" key="19">
    <source>
        <dbReference type="Proteomes" id="UP000177025"/>
    </source>
</evidence>
<proteinExistence type="inferred from homology"/>
<dbReference type="InterPro" id="IPR029044">
    <property type="entry name" value="Nucleotide-diphossugar_trans"/>
</dbReference>
<keyword evidence="5" id="KW-0808">Transferase</keyword>
<evidence type="ECO:0000256" key="3">
    <source>
        <dbReference type="ARBA" id="ARBA00007947"/>
    </source>
</evidence>
<evidence type="ECO:0000313" key="18">
    <source>
        <dbReference type="EMBL" id="OGC41193.1"/>
    </source>
</evidence>
<dbReference type="CDD" id="cd02540">
    <property type="entry name" value="GT2_GlmU_N_bac"/>
    <property type="match status" value="1"/>
</dbReference>
<evidence type="ECO:0000256" key="5">
    <source>
        <dbReference type="ARBA" id="ARBA00022679"/>
    </source>
</evidence>
<keyword evidence="8" id="KW-0460">Magnesium</keyword>
<keyword evidence="12" id="KW-0012">Acyltransferase</keyword>
<dbReference type="SUPFAM" id="SSF51161">
    <property type="entry name" value="Trimeric LpxA-like enzymes"/>
    <property type="match status" value="1"/>
</dbReference>
<dbReference type="Proteomes" id="UP000177025">
    <property type="component" value="Unassembled WGS sequence"/>
</dbReference>
<comment type="similarity">
    <text evidence="2">In the C-terminal section; belongs to the transferase hexapeptide repeat family.</text>
</comment>
<sequence length="312" mass="34749">MPNDGSLSTIILAAGMGKRMHSQTPKILHKILGKEIILFAVDFAREINSQEIIVVADQNIDKVKKIIGGGIKYVLQSMPLGTGDAALKGVSKAKFNNILIVNGDIPMLNPATIKAMITFHNKKKAALTFLSCKVRNPDGYGRVVRKSSGDLCGIVEHTDASAQQRKIIEINAGVYFGDRRAIVVALHSVDQHNQQAEFYLTDIVGVFLKTGKKVFAHKINDEDQIMGINTKYDLACVREKVKQKWYKELMEQGVFIEDPASTTIDLTVKCSRYVHIKPNVIIEGETTIKERTVIDPFTFIRNGKRIKSRKNV</sequence>
<comment type="cofactor">
    <cofactor evidence="1">
        <name>Mg(2+)</name>
        <dbReference type="ChEBI" id="CHEBI:18420"/>
    </cofactor>
</comment>
<evidence type="ECO:0000256" key="7">
    <source>
        <dbReference type="ARBA" id="ARBA00022723"/>
    </source>
</evidence>
<evidence type="ECO:0000256" key="9">
    <source>
        <dbReference type="ARBA" id="ARBA00022960"/>
    </source>
</evidence>
<keyword evidence="9" id="KW-0133">Cell shape</keyword>
<evidence type="ECO:0000256" key="10">
    <source>
        <dbReference type="ARBA" id="ARBA00022984"/>
    </source>
</evidence>
<dbReference type="GO" id="GO:0046872">
    <property type="term" value="F:metal ion binding"/>
    <property type="evidence" value="ECO:0007669"/>
    <property type="project" value="UniProtKB-KW"/>
</dbReference>